<keyword evidence="1" id="KW-1133">Transmembrane helix</keyword>
<dbReference type="InterPro" id="IPR043128">
    <property type="entry name" value="Rev_trsase/Diguanyl_cyclase"/>
</dbReference>
<dbReference type="PANTHER" id="PTHR44757:SF2">
    <property type="entry name" value="BIOFILM ARCHITECTURE MAINTENANCE PROTEIN MBAA"/>
    <property type="match status" value="1"/>
</dbReference>
<dbReference type="Proteomes" id="UP000197596">
    <property type="component" value="Unassembled WGS sequence"/>
</dbReference>
<dbReference type="InterPro" id="IPR000700">
    <property type="entry name" value="PAS-assoc_C"/>
</dbReference>
<dbReference type="Gene3D" id="3.30.70.270">
    <property type="match status" value="1"/>
</dbReference>
<dbReference type="RefSeq" id="WP_088751638.1">
    <property type="nucleotide sequence ID" value="NZ_NJGU01000007.1"/>
</dbReference>
<feature type="transmembrane region" description="Helical" evidence="1">
    <location>
        <begin position="297"/>
        <end position="315"/>
    </location>
</feature>
<dbReference type="InterPro" id="IPR000014">
    <property type="entry name" value="PAS"/>
</dbReference>
<dbReference type="Pfam" id="PF08447">
    <property type="entry name" value="PAS_3"/>
    <property type="match status" value="1"/>
</dbReference>
<dbReference type="FunFam" id="3.20.20.450:FF:000001">
    <property type="entry name" value="Cyclic di-GMP phosphodiesterase yahA"/>
    <property type="match status" value="1"/>
</dbReference>
<keyword evidence="1" id="KW-0472">Membrane</keyword>
<protein>
    <recommendedName>
        <fullName evidence="7">GGDEF domain-containing protein</fullName>
    </recommendedName>
</protein>
<feature type="transmembrane region" description="Helical" evidence="1">
    <location>
        <begin position="20"/>
        <end position="37"/>
    </location>
</feature>
<dbReference type="CDD" id="cd12914">
    <property type="entry name" value="PDC1_DGC_like"/>
    <property type="match status" value="1"/>
</dbReference>
<dbReference type="SMART" id="SM00086">
    <property type="entry name" value="PAC"/>
    <property type="match status" value="1"/>
</dbReference>
<evidence type="ECO:0000259" key="4">
    <source>
        <dbReference type="PROSITE" id="PS50887"/>
    </source>
</evidence>
<name>A0A246WQC5_9BURK</name>
<evidence type="ECO:0000313" key="5">
    <source>
        <dbReference type="EMBL" id="OWY28564.1"/>
    </source>
</evidence>
<comment type="caution">
    <text evidence="5">The sequence shown here is derived from an EMBL/GenBank/DDBJ whole genome shotgun (WGS) entry which is preliminary data.</text>
</comment>
<dbReference type="CDD" id="cd00130">
    <property type="entry name" value="PAS"/>
    <property type="match status" value="1"/>
</dbReference>
<organism evidence="5 6">
    <name type="scientific">Herbaspirillum robiniae</name>
    <dbReference type="NCBI Taxonomy" id="2014887"/>
    <lineage>
        <taxon>Bacteria</taxon>
        <taxon>Pseudomonadati</taxon>
        <taxon>Pseudomonadota</taxon>
        <taxon>Betaproteobacteria</taxon>
        <taxon>Burkholderiales</taxon>
        <taxon>Oxalobacteraceae</taxon>
        <taxon>Herbaspirillum</taxon>
    </lineage>
</organism>
<reference evidence="5 6" key="1">
    <citation type="submission" date="2017-06" db="EMBL/GenBank/DDBJ databases">
        <title>Herbaspirillum phytohormonus sp. nov., isolated from the root nodule of Robinia pseudoacacia in lead-zinc mine.</title>
        <authorList>
            <person name="Fan M."/>
            <person name="Lin Y."/>
        </authorList>
    </citation>
    <scope>NUCLEOTIDE SEQUENCE [LARGE SCALE GENOMIC DNA]</scope>
    <source>
        <strain evidence="5 6">HZ10</strain>
    </source>
</reference>
<dbReference type="InterPro" id="IPR052155">
    <property type="entry name" value="Biofilm_reg_signaling"/>
</dbReference>
<dbReference type="PROSITE" id="PS50113">
    <property type="entry name" value="PAC"/>
    <property type="match status" value="1"/>
</dbReference>
<dbReference type="SUPFAM" id="SSF55785">
    <property type="entry name" value="PYP-like sensor domain (PAS domain)"/>
    <property type="match status" value="1"/>
</dbReference>
<feature type="domain" description="EAL" evidence="3">
    <location>
        <begin position="644"/>
        <end position="898"/>
    </location>
</feature>
<dbReference type="SMART" id="SM00267">
    <property type="entry name" value="GGDEF"/>
    <property type="match status" value="1"/>
</dbReference>
<dbReference type="PROSITE" id="PS50887">
    <property type="entry name" value="GGDEF"/>
    <property type="match status" value="1"/>
</dbReference>
<dbReference type="Gene3D" id="3.20.20.450">
    <property type="entry name" value="EAL domain"/>
    <property type="match status" value="1"/>
</dbReference>
<evidence type="ECO:0000313" key="6">
    <source>
        <dbReference type="Proteomes" id="UP000197596"/>
    </source>
</evidence>
<dbReference type="CDD" id="cd01948">
    <property type="entry name" value="EAL"/>
    <property type="match status" value="1"/>
</dbReference>
<dbReference type="Gene3D" id="3.30.450.20">
    <property type="entry name" value="PAS domain"/>
    <property type="match status" value="2"/>
</dbReference>
<gene>
    <name evidence="5" type="ORF">CEJ42_15175</name>
</gene>
<dbReference type="NCBIfam" id="TIGR00254">
    <property type="entry name" value="GGDEF"/>
    <property type="match status" value="1"/>
</dbReference>
<dbReference type="SUPFAM" id="SSF141868">
    <property type="entry name" value="EAL domain-like"/>
    <property type="match status" value="1"/>
</dbReference>
<dbReference type="InterPro" id="IPR035919">
    <property type="entry name" value="EAL_sf"/>
</dbReference>
<dbReference type="Pfam" id="PF00990">
    <property type="entry name" value="GGDEF"/>
    <property type="match status" value="1"/>
</dbReference>
<keyword evidence="1" id="KW-0812">Transmembrane</keyword>
<dbReference type="NCBIfam" id="TIGR00229">
    <property type="entry name" value="sensory_box"/>
    <property type="match status" value="1"/>
</dbReference>
<dbReference type="InterPro" id="IPR029787">
    <property type="entry name" value="Nucleotide_cyclase"/>
</dbReference>
<dbReference type="InterPro" id="IPR001633">
    <property type="entry name" value="EAL_dom"/>
</dbReference>
<feature type="domain" description="GGDEF" evidence="4">
    <location>
        <begin position="497"/>
        <end position="635"/>
    </location>
</feature>
<dbReference type="InterPro" id="IPR035965">
    <property type="entry name" value="PAS-like_dom_sf"/>
</dbReference>
<proteinExistence type="predicted"/>
<dbReference type="SMART" id="SM00052">
    <property type="entry name" value="EAL"/>
    <property type="match status" value="1"/>
</dbReference>
<dbReference type="CDD" id="cd01949">
    <property type="entry name" value="GGDEF"/>
    <property type="match status" value="1"/>
</dbReference>
<dbReference type="PANTHER" id="PTHR44757">
    <property type="entry name" value="DIGUANYLATE CYCLASE DGCP"/>
    <property type="match status" value="1"/>
</dbReference>
<feature type="domain" description="PAC" evidence="2">
    <location>
        <begin position="412"/>
        <end position="465"/>
    </location>
</feature>
<evidence type="ECO:0000256" key="1">
    <source>
        <dbReference type="SAM" id="Phobius"/>
    </source>
</evidence>
<evidence type="ECO:0008006" key="7">
    <source>
        <dbReference type="Google" id="ProtNLM"/>
    </source>
</evidence>
<dbReference type="PROSITE" id="PS50883">
    <property type="entry name" value="EAL"/>
    <property type="match status" value="1"/>
</dbReference>
<dbReference type="InterPro" id="IPR001610">
    <property type="entry name" value="PAC"/>
</dbReference>
<dbReference type="EMBL" id="NJGU01000007">
    <property type="protein sequence ID" value="OWY28564.1"/>
    <property type="molecule type" value="Genomic_DNA"/>
</dbReference>
<dbReference type="InterPro" id="IPR000160">
    <property type="entry name" value="GGDEF_dom"/>
</dbReference>
<dbReference type="SUPFAM" id="SSF55073">
    <property type="entry name" value="Nucleotide cyclase"/>
    <property type="match status" value="1"/>
</dbReference>
<dbReference type="AlphaFoldDB" id="A0A246WQC5"/>
<evidence type="ECO:0000259" key="2">
    <source>
        <dbReference type="PROSITE" id="PS50113"/>
    </source>
</evidence>
<sequence length="919" mass="102736">MYREPLEPPGLSRAVIEWGAYLAVLVFTALLIANFVWSERRLIKASETARMELQARIIEESLAHQFQGVRNALESARNAAADEKHCNADCERLLLQSLKRAMPGVRAIVLLNAEGRIARSADDIEDRHLDDRDFLSQIARMYSRNVLYVSQPFENTPGVFNIKLSMPVMAPDGRIEGAVSAILNPEYFDAVMRSALYADDMNSAITGEDGRRLLFVPANAAEMRHPADGGDDFLRRHLSGGNVVSVITGADPGGERRMVVQRTVTQGELGLDKTFVISLSRSVERINAGWHEPAHSYFAMWIVFGLLGALALWLIQRRRRIAHELACQREARHIEITERMELAVSGANLGLWDWHIPSDVRRVDARSNAILGYAPECQFDAPGEWRSLVNPEHMDALDHALRLHLADSSHSFEAEYQMRHKDGHWVWIQCRGKLVQRDAQGRPLRMVGTRMDISARKEAEEEIARLAYYDGLTNLPNRRLLLDRLGQAVARCGRGGYHGAVIFVDLDNFKSLNDTMGHDMGDRLLELVALRLKQVTREVDTVARLGGDEFVVLLEDLGTSAEEAEANAEFVCRKILASLNAGYSMDGYEVRSTPSLGVVLFGDGRHTVNDLLRQADMAMYEAKAAGRNTFRFFSPDMQDVLDQIAMLETDLRHALVRRELLLHYQPIVNGDGSLAGVEALMRWQHPRRGLVYPGAFISQAEKSGLIVEFGEWALETACEQLVAWSRDAATEPLTIAVNVSARQFRQPEFTQRVLHILERTGANPRRLKLELTESMLLTDVDDLIRKMSQLKERGVGFSLDDFGTGYSSLSYLKKLPLDQLKIDRSFVQDMLLTPHASSIVRTIVSLAQSMGLQVVAEGVETAEQWAALRKIGCATFQGYLFGKPAAVEDIAAQFILRGEHHGRLPRQPQLALVSPLAGA</sequence>
<accession>A0A246WQC5</accession>
<evidence type="ECO:0000259" key="3">
    <source>
        <dbReference type="PROSITE" id="PS50883"/>
    </source>
</evidence>
<dbReference type="InterPro" id="IPR013655">
    <property type="entry name" value="PAS_fold_3"/>
</dbReference>
<dbReference type="Pfam" id="PF00563">
    <property type="entry name" value="EAL"/>
    <property type="match status" value="1"/>
</dbReference>